<protein>
    <submittedName>
        <fullName evidence="1">Uncharacterized protein</fullName>
    </submittedName>
</protein>
<name>A0AAV4RCF9_9ARAC</name>
<dbReference type="EMBL" id="BPLQ01006085">
    <property type="protein sequence ID" value="GIY19973.1"/>
    <property type="molecule type" value="Genomic_DNA"/>
</dbReference>
<reference evidence="1 2" key="1">
    <citation type="submission" date="2021-06" db="EMBL/GenBank/DDBJ databases">
        <title>Caerostris darwini draft genome.</title>
        <authorList>
            <person name="Kono N."/>
            <person name="Arakawa K."/>
        </authorList>
    </citation>
    <scope>NUCLEOTIDE SEQUENCE [LARGE SCALE GENOMIC DNA]</scope>
</reference>
<accession>A0AAV4RCF9</accession>
<proteinExistence type="predicted"/>
<comment type="caution">
    <text evidence="1">The sequence shown here is derived from an EMBL/GenBank/DDBJ whole genome shotgun (WGS) entry which is preliminary data.</text>
</comment>
<gene>
    <name evidence="1" type="ORF">CDAR_583831</name>
</gene>
<keyword evidence="2" id="KW-1185">Reference proteome</keyword>
<evidence type="ECO:0000313" key="1">
    <source>
        <dbReference type="EMBL" id="GIY19973.1"/>
    </source>
</evidence>
<sequence length="107" mass="12252">MYPYRSCSFPSPWTGCTQSGGPPPAPSTCSRVACSMWEVLWDTRAPDSMPISWDASRRLIKLMIRLEAKMPFLRVLTRKVYNVQIINPSMVKFITKAHVELSLKILY</sequence>
<dbReference type="Proteomes" id="UP001054837">
    <property type="component" value="Unassembled WGS sequence"/>
</dbReference>
<dbReference type="AlphaFoldDB" id="A0AAV4RCF9"/>
<organism evidence="1 2">
    <name type="scientific">Caerostris darwini</name>
    <dbReference type="NCBI Taxonomy" id="1538125"/>
    <lineage>
        <taxon>Eukaryota</taxon>
        <taxon>Metazoa</taxon>
        <taxon>Ecdysozoa</taxon>
        <taxon>Arthropoda</taxon>
        <taxon>Chelicerata</taxon>
        <taxon>Arachnida</taxon>
        <taxon>Araneae</taxon>
        <taxon>Araneomorphae</taxon>
        <taxon>Entelegynae</taxon>
        <taxon>Araneoidea</taxon>
        <taxon>Araneidae</taxon>
        <taxon>Caerostris</taxon>
    </lineage>
</organism>
<evidence type="ECO:0000313" key="2">
    <source>
        <dbReference type="Proteomes" id="UP001054837"/>
    </source>
</evidence>